<dbReference type="KEGG" id="shc:Shell_1402"/>
<dbReference type="InterPro" id="IPR005224">
    <property type="entry name" value="SfsA"/>
</dbReference>
<reference evidence="4" key="1">
    <citation type="submission" date="2010-05" db="EMBL/GenBank/DDBJ databases">
        <title>Complete sequence of Staphylothermus hellenicus DSM 12710.</title>
        <authorList>
            <consortium name="US DOE Joint Genome Institute"/>
            <person name="Lucas S."/>
            <person name="Copeland A."/>
            <person name="Lapidus A."/>
            <person name="Cheng J.-F."/>
            <person name="Bruce D."/>
            <person name="Goodwin L."/>
            <person name="Pitluck S."/>
            <person name="Davenport K."/>
            <person name="Detter J.C."/>
            <person name="Han C."/>
            <person name="Tapia R."/>
            <person name="Larimer F."/>
            <person name="Land M."/>
            <person name="Hauser L."/>
            <person name="Kyrpides N."/>
            <person name="Mikhailova N."/>
            <person name="Anderson I.J."/>
            <person name="Woyke T."/>
        </authorList>
    </citation>
    <scope>NUCLEOTIDE SEQUENCE [LARGE SCALE GENOMIC DNA]</scope>
    <source>
        <strain evidence="4">DSM 12710 / JCM 10830 / BK20S6-10-b1 / P8</strain>
    </source>
</reference>
<dbReference type="AlphaFoldDB" id="D7D9P5"/>
<dbReference type="eggNOG" id="arCOG04115">
    <property type="taxonomic scope" value="Archaea"/>
</dbReference>
<dbReference type="RefSeq" id="WP_013143689.1">
    <property type="nucleotide sequence ID" value="NC_014205.1"/>
</dbReference>
<dbReference type="HOGENOM" id="CLU_052299_1_0_2"/>
<dbReference type="NCBIfam" id="TIGR00230">
    <property type="entry name" value="sfsA"/>
    <property type="match status" value="1"/>
</dbReference>
<organism evidence="3 4">
    <name type="scientific">Staphylothermus hellenicus (strain DSM 12710 / JCM 10830 / BK20S6-10-b1 / P8)</name>
    <dbReference type="NCBI Taxonomy" id="591019"/>
    <lineage>
        <taxon>Archaea</taxon>
        <taxon>Thermoproteota</taxon>
        <taxon>Thermoprotei</taxon>
        <taxon>Desulfurococcales</taxon>
        <taxon>Desulfurococcaceae</taxon>
        <taxon>Staphylothermus</taxon>
    </lineage>
</organism>
<name>D7D9P5_STAHD</name>
<dbReference type="PANTHER" id="PTHR30545">
    <property type="entry name" value="SUGAR FERMENTATION STIMULATION PROTEIN A"/>
    <property type="match status" value="1"/>
</dbReference>
<evidence type="ECO:0000259" key="2">
    <source>
        <dbReference type="Pfam" id="PF17746"/>
    </source>
</evidence>
<dbReference type="EMBL" id="CP002051">
    <property type="protein sequence ID" value="ADI32491.1"/>
    <property type="molecule type" value="Genomic_DNA"/>
</dbReference>
<feature type="domain" description="SfsA N-terminal OB" evidence="2">
    <location>
        <begin position="15"/>
        <end position="78"/>
    </location>
</feature>
<dbReference type="Gene3D" id="2.40.50.580">
    <property type="match status" value="1"/>
</dbReference>
<dbReference type="Pfam" id="PF17746">
    <property type="entry name" value="SfsA_N"/>
    <property type="match status" value="1"/>
</dbReference>
<keyword evidence="4" id="KW-1185">Reference proteome</keyword>
<dbReference type="InterPro" id="IPR040452">
    <property type="entry name" value="SfsA_C"/>
</dbReference>
<reference evidence="3 4" key="2">
    <citation type="journal article" date="2011" name="Stand. Genomic Sci.">
        <title>Complete genome sequence of Staphylothermus hellenicus P8.</title>
        <authorList>
            <person name="Anderson I."/>
            <person name="Wirth R."/>
            <person name="Lucas S."/>
            <person name="Copeland A."/>
            <person name="Lapidus A."/>
            <person name="Cheng J.F."/>
            <person name="Goodwin L."/>
            <person name="Pitluck S."/>
            <person name="Davenport K."/>
            <person name="Detter J.C."/>
            <person name="Han C."/>
            <person name="Tapia R."/>
            <person name="Land M."/>
            <person name="Hauser L."/>
            <person name="Pati A."/>
            <person name="Mikhailova N."/>
            <person name="Woyke T."/>
            <person name="Klenk H.P."/>
            <person name="Kyrpides N."/>
            <person name="Ivanova N."/>
        </authorList>
    </citation>
    <scope>NUCLEOTIDE SEQUENCE [LARGE SCALE GENOMIC DNA]</scope>
    <source>
        <strain evidence="4">DSM 12710 / JCM 10830 / BK20S6-10-b1 / P8</strain>
    </source>
</reference>
<dbReference type="PANTHER" id="PTHR30545:SF2">
    <property type="entry name" value="SUGAR FERMENTATION STIMULATION PROTEIN A"/>
    <property type="match status" value="1"/>
</dbReference>
<dbReference type="InterPro" id="IPR041465">
    <property type="entry name" value="SfsA_N"/>
</dbReference>
<gene>
    <name evidence="3" type="ordered locus">Shell_1402</name>
</gene>
<accession>D7D9P5</accession>
<dbReference type="OrthoDB" id="34139at2157"/>
<dbReference type="Gene3D" id="3.40.1350.60">
    <property type="match status" value="1"/>
</dbReference>
<dbReference type="CDD" id="cd22358">
    <property type="entry name" value="SfsA-like_archaeal"/>
    <property type="match status" value="1"/>
</dbReference>
<dbReference type="GO" id="GO:0003677">
    <property type="term" value="F:DNA binding"/>
    <property type="evidence" value="ECO:0007669"/>
    <property type="project" value="InterPro"/>
</dbReference>
<sequence>MNIFNNLDHTLCRILRRINRFVVEVIINNRIEKAHINNTGRLEEFLVNGRIGYCLRIRGKKLKYRLFAIKDKNYAALIDTNLQEKSFIKLLSDNNVPWLKNCVLASRNIRLNSSIIDFLVKCDNQYIYTELKSAVLRYKQIYAAYPDCPTIRGRRQIRELIKHVEGGGRSLIVFIAALPHVKGFKPYKHGDPVIAELLREAEEKGVLIKAINIYYDPIKRSIVLANPDLPVLLN</sequence>
<proteinExistence type="predicted"/>
<evidence type="ECO:0000313" key="4">
    <source>
        <dbReference type="Proteomes" id="UP000002573"/>
    </source>
</evidence>
<dbReference type="STRING" id="591019.Shell_1402"/>
<evidence type="ECO:0000259" key="1">
    <source>
        <dbReference type="Pfam" id="PF03749"/>
    </source>
</evidence>
<dbReference type="GeneID" id="9234992"/>
<protein>
    <submittedName>
        <fullName evidence="3">Sugar fermentation stimulation protein</fullName>
    </submittedName>
</protein>
<dbReference type="Proteomes" id="UP000002573">
    <property type="component" value="Chromosome"/>
</dbReference>
<feature type="domain" description="Sugar fermentation stimulation protein C-terminal" evidence="1">
    <location>
        <begin position="83"/>
        <end position="217"/>
    </location>
</feature>
<evidence type="ECO:0000313" key="3">
    <source>
        <dbReference type="EMBL" id="ADI32491.1"/>
    </source>
</evidence>
<dbReference type="Pfam" id="PF03749">
    <property type="entry name" value="SfsA"/>
    <property type="match status" value="1"/>
</dbReference>